<dbReference type="PANTHER" id="PTHR30304:SF0">
    <property type="entry name" value="D-TAGATOSE-1,6-BISPHOSPHATE ALDOLASE SUBUNIT GATY-RELATED"/>
    <property type="match status" value="1"/>
</dbReference>
<dbReference type="PROSITE" id="PS00602">
    <property type="entry name" value="ALDOLASE_CLASS_II_1"/>
    <property type="match status" value="1"/>
</dbReference>
<feature type="domain" description="YTH" evidence="2">
    <location>
        <begin position="222"/>
        <end position="288"/>
    </location>
</feature>
<dbReference type="InterPro" id="IPR007275">
    <property type="entry name" value="YTH_domain"/>
</dbReference>
<organism evidence="3 4">
    <name type="scientific">Candidatus Phytoplasma sacchari</name>
    <dbReference type="NCBI Taxonomy" id="2609813"/>
    <lineage>
        <taxon>Bacteria</taxon>
        <taxon>Bacillati</taxon>
        <taxon>Mycoplasmatota</taxon>
        <taxon>Mollicutes</taxon>
        <taxon>Acholeplasmatales</taxon>
        <taxon>Acholeplasmataceae</taxon>
        <taxon>Candidatus Phytoplasma</taxon>
        <taxon>16SrXI (Rice yellow dwarf group)</taxon>
    </lineage>
</organism>
<dbReference type="PIRSF" id="PIRSF001359">
    <property type="entry name" value="F_bP_aldolase_II"/>
    <property type="match status" value="1"/>
</dbReference>
<sequence>MFYSYKKIIIKAFEQKYAIAQVNVYNLELIKTVLKTAEELNSPIFLGVSEKSVEYMGGFKTVVCLVKELKKFYKISVPIILHLDHGSFEGAKKALRAGFNSIMFDGSNYNFKINLHKTKKLKEMCNKKNVLIEAEVGSIGGKEDNIIGKHNIANPDECLEISKLGIDMLAIGIGNIHGEYPNNWTGLDFQAFKKISINTENKIPLVLHGGTGIPDNMIKKAISFGVVKININTEFQIVFAKSIRKYIEEGKDLLNKGFNTIELLKPGYLSIKRAIQNKLLLFGSVNKS</sequence>
<dbReference type="InterPro" id="IPR050246">
    <property type="entry name" value="Class_II_FBP_aldolase"/>
</dbReference>
<dbReference type="Gene3D" id="3.20.20.70">
    <property type="entry name" value="Aldolase class I"/>
    <property type="match status" value="1"/>
</dbReference>
<dbReference type="PROSITE" id="PS00806">
    <property type="entry name" value="ALDOLASE_CLASS_II_2"/>
    <property type="match status" value="1"/>
</dbReference>
<evidence type="ECO:0000256" key="1">
    <source>
        <dbReference type="ARBA" id="ARBA00001947"/>
    </source>
</evidence>
<reference evidence="3" key="1">
    <citation type="submission" date="2022-12" db="EMBL/GenBank/DDBJ databases">
        <title>Genomic Characterization of Candidatus Phytoplasma sacchari in China.</title>
        <authorList>
            <person name="Zhang R.-Y."/>
        </authorList>
    </citation>
    <scope>NUCLEOTIDE SEQUENCE [LARGE SCALE GENOMIC DNA]</scope>
    <source>
        <strain evidence="3">SCWL1</strain>
    </source>
</reference>
<dbReference type="CDD" id="cd00947">
    <property type="entry name" value="TBP_aldolase_IIB"/>
    <property type="match status" value="1"/>
</dbReference>
<protein>
    <submittedName>
        <fullName evidence="3">Class II fructose-bisphosphate aldolase family protein</fullName>
    </submittedName>
</protein>
<proteinExistence type="predicted"/>
<keyword evidence="4" id="KW-1185">Reference proteome</keyword>
<gene>
    <name evidence="3" type="ORF">O7R10_00285</name>
</gene>
<name>A0ABY7M3M5_9MOLU</name>
<dbReference type="InterPro" id="IPR000771">
    <property type="entry name" value="FBA_II"/>
</dbReference>
<dbReference type="NCBIfam" id="TIGR00167">
    <property type="entry name" value="cbbA"/>
    <property type="match status" value="1"/>
</dbReference>
<dbReference type="Pfam" id="PF01116">
    <property type="entry name" value="F_bP_aldolase"/>
    <property type="match status" value="1"/>
</dbReference>
<dbReference type="SUPFAM" id="SSF51569">
    <property type="entry name" value="Aldolase"/>
    <property type="match status" value="1"/>
</dbReference>
<dbReference type="EMBL" id="CP115156">
    <property type="protein sequence ID" value="WBL31493.1"/>
    <property type="molecule type" value="Genomic_DNA"/>
</dbReference>
<evidence type="ECO:0000259" key="2">
    <source>
        <dbReference type="PROSITE" id="PS50882"/>
    </source>
</evidence>
<evidence type="ECO:0000313" key="4">
    <source>
        <dbReference type="Proteomes" id="UP001210120"/>
    </source>
</evidence>
<comment type="cofactor">
    <cofactor evidence="1">
        <name>Zn(2+)</name>
        <dbReference type="ChEBI" id="CHEBI:29105"/>
    </cofactor>
</comment>
<evidence type="ECO:0000313" key="3">
    <source>
        <dbReference type="EMBL" id="WBL31493.1"/>
    </source>
</evidence>
<dbReference type="InterPro" id="IPR013785">
    <property type="entry name" value="Aldolase_TIM"/>
</dbReference>
<dbReference type="PANTHER" id="PTHR30304">
    <property type="entry name" value="D-TAGATOSE-1,6-BISPHOSPHATE ALDOLASE"/>
    <property type="match status" value="1"/>
</dbReference>
<dbReference type="PROSITE" id="PS50882">
    <property type="entry name" value="YTH"/>
    <property type="match status" value="1"/>
</dbReference>
<accession>A0ABY7M3M5</accession>
<dbReference type="Proteomes" id="UP001210120">
    <property type="component" value="Chromosome"/>
</dbReference>